<evidence type="ECO:0000256" key="2">
    <source>
        <dbReference type="ARBA" id="ARBA00023008"/>
    </source>
</evidence>
<dbReference type="AlphaFoldDB" id="A0AAW1PJY0"/>
<dbReference type="PANTHER" id="PTHR11474">
    <property type="entry name" value="TYROSINASE FAMILY MEMBER"/>
    <property type="match status" value="1"/>
</dbReference>
<keyword evidence="6" id="KW-1185">Reference proteome</keyword>
<feature type="domain" description="Tyrosinase copper-binding" evidence="3">
    <location>
        <begin position="103"/>
        <end position="120"/>
    </location>
</feature>
<name>A0AAW1PJY0_9CHLO</name>
<evidence type="ECO:0000259" key="3">
    <source>
        <dbReference type="PROSITE" id="PS00497"/>
    </source>
</evidence>
<evidence type="ECO:0000313" key="5">
    <source>
        <dbReference type="EMBL" id="KAK9809904.1"/>
    </source>
</evidence>
<dbReference type="PANTHER" id="PTHR11474:SF76">
    <property type="entry name" value="SHKT DOMAIN-CONTAINING PROTEIN"/>
    <property type="match status" value="1"/>
</dbReference>
<evidence type="ECO:0000256" key="1">
    <source>
        <dbReference type="ARBA" id="ARBA00022723"/>
    </source>
</evidence>
<protein>
    <recommendedName>
        <fullName evidence="3 4">Tyrosinase copper-binding domain-containing protein</fullName>
    </recommendedName>
</protein>
<feature type="domain" description="Tyrosinase copper-binding" evidence="4">
    <location>
        <begin position="319"/>
        <end position="330"/>
    </location>
</feature>
<gene>
    <name evidence="5" type="ORF">WJX72_001370</name>
</gene>
<dbReference type="InterPro" id="IPR008922">
    <property type="entry name" value="Di-copper_centre_dom_sf"/>
</dbReference>
<dbReference type="Proteomes" id="UP001489004">
    <property type="component" value="Unassembled WGS sequence"/>
</dbReference>
<dbReference type="Pfam" id="PF00264">
    <property type="entry name" value="Tyrosinase"/>
    <property type="match status" value="1"/>
</dbReference>
<keyword evidence="1" id="KW-0479">Metal-binding</keyword>
<reference evidence="5 6" key="1">
    <citation type="journal article" date="2024" name="Nat. Commun.">
        <title>Phylogenomics reveals the evolutionary origins of lichenization in chlorophyte algae.</title>
        <authorList>
            <person name="Puginier C."/>
            <person name="Libourel C."/>
            <person name="Otte J."/>
            <person name="Skaloud P."/>
            <person name="Haon M."/>
            <person name="Grisel S."/>
            <person name="Petersen M."/>
            <person name="Berrin J.G."/>
            <person name="Delaux P.M."/>
            <person name="Dal Grande F."/>
            <person name="Keller J."/>
        </authorList>
    </citation>
    <scope>NUCLEOTIDE SEQUENCE [LARGE SCALE GENOMIC DNA]</scope>
    <source>
        <strain evidence="5 6">SAG 2043</strain>
    </source>
</reference>
<comment type="caution">
    <text evidence="5">The sequence shown here is derived from an EMBL/GenBank/DDBJ whole genome shotgun (WGS) entry which is preliminary data.</text>
</comment>
<accession>A0AAW1PJY0</accession>
<proteinExistence type="predicted"/>
<dbReference type="GO" id="GO:0046872">
    <property type="term" value="F:metal ion binding"/>
    <property type="evidence" value="ECO:0007669"/>
    <property type="project" value="UniProtKB-KW"/>
</dbReference>
<dbReference type="Gene3D" id="1.10.1280.10">
    <property type="entry name" value="Di-copper center containing domain from catechol oxidase"/>
    <property type="match status" value="1"/>
</dbReference>
<dbReference type="SUPFAM" id="SSF48056">
    <property type="entry name" value="Di-copper centre-containing domain"/>
    <property type="match status" value="1"/>
</dbReference>
<dbReference type="PROSITE" id="PS00497">
    <property type="entry name" value="TYROSINASE_1"/>
    <property type="match status" value="1"/>
</dbReference>
<organism evidence="5 6">
    <name type="scientific">[Myrmecia] bisecta</name>
    <dbReference type="NCBI Taxonomy" id="41462"/>
    <lineage>
        <taxon>Eukaryota</taxon>
        <taxon>Viridiplantae</taxon>
        <taxon>Chlorophyta</taxon>
        <taxon>core chlorophytes</taxon>
        <taxon>Trebouxiophyceae</taxon>
        <taxon>Trebouxiales</taxon>
        <taxon>Trebouxiaceae</taxon>
        <taxon>Myrmecia</taxon>
    </lineage>
</organism>
<dbReference type="PROSITE" id="PS00498">
    <property type="entry name" value="TYROSINASE_2"/>
    <property type="match status" value="1"/>
</dbReference>
<evidence type="ECO:0000259" key="4">
    <source>
        <dbReference type="PROSITE" id="PS00498"/>
    </source>
</evidence>
<dbReference type="EMBL" id="JALJOR010000010">
    <property type="protein sequence ID" value="KAK9809904.1"/>
    <property type="molecule type" value="Genomic_DNA"/>
</dbReference>
<evidence type="ECO:0000313" key="6">
    <source>
        <dbReference type="Proteomes" id="UP001489004"/>
    </source>
</evidence>
<dbReference type="GO" id="GO:0016491">
    <property type="term" value="F:oxidoreductase activity"/>
    <property type="evidence" value="ECO:0007669"/>
    <property type="project" value="InterPro"/>
</dbReference>
<keyword evidence="2" id="KW-0186">Copper</keyword>
<dbReference type="PRINTS" id="PR00092">
    <property type="entry name" value="TYROSINASE"/>
</dbReference>
<dbReference type="InterPro" id="IPR002227">
    <property type="entry name" value="Tyrosinase_Cu-bd"/>
</dbReference>
<sequence>MSAPQVPIKPVAQKPLVLAPPTDADGNVVVKPRLDIATIASDPSLSKQRDLLVLAWDKLLYGIADPTNPRTFFQIGGIHGWPYVAYNSDAPLGDNNPFGYCWHGSQLFPTWHRPYVALLEQELRHWAKTIASEYTGPDAAAYAAAAEELRMPFWDWLANDSQAPALLTDPKVTVNAPTGSHTLANPLAAYRFPKTPVGSGYNFHQWINDPNPNDPPAPSPSTLTRRQPLDGGIPAMNAVLKQDYPNRVTLWSLLLRYDYQESDWHFFADHFIHSDEPDGFKWKGNPILAMSIEQVHDKIHVDVGGTKGQMSYPEVAGLDPIFFFHHCQVDRLLAQWQAAHPLTYVEPREEVSDSQNYLTGTGQEKTGPDYPLHPFRSDTHGGFWSSAMVRDTRVLGYTYDTLQTPQAADEATFEGENEVRWLLVLPAVKRFQYHASFTLLVFFYKDGTGPSAAELVAGDSNLKALRVGSDNFGGSMGVFTISATQAQHCSNCQRRGDLISGAIDVTAVLERIGLITADTPADAQLTGWEKMLRVVALDANGAGHADVQTGTPTLFGISKTEPGLDFFDAHDPPVSGTATS</sequence>
<dbReference type="InterPro" id="IPR050316">
    <property type="entry name" value="Tyrosinase/Hemocyanin"/>
</dbReference>